<protein>
    <submittedName>
        <fullName evidence="2">WYL domain-containing protein</fullName>
    </submittedName>
</protein>
<evidence type="ECO:0000313" key="3">
    <source>
        <dbReference type="Proteomes" id="UP000327030"/>
    </source>
</evidence>
<proteinExistence type="predicted"/>
<organism evidence="2 3">
    <name type="scientific">Pseudobutyrivibrio xylanivorans</name>
    <dbReference type="NCBI Taxonomy" id="185007"/>
    <lineage>
        <taxon>Bacteria</taxon>
        <taxon>Bacillati</taxon>
        <taxon>Bacillota</taxon>
        <taxon>Clostridia</taxon>
        <taxon>Lachnospirales</taxon>
        <taxon>Lachnospiraceae</taxon>
        <taxon>Pseudobutyrivibrio</taxon>
    </lineage>
</organism>
<dbReference type="AlphaFoldDB" id="A0A5P6VRE5"/>
<dbReference type="RefSeq" id="WP_151623874.1">
    <property type="nucleotide sequence ID" value="NZ_CP043028.1"/>
</dbReference>
<name>A0A5P6VRE5_PSEXY</name>
<dbReference type="Pfam" id="PF25583">
    <property type="entry name" value="WCX"/>
    <property type="match status" value="1"/>
</dbReference>
<dbReference type="KEGG" id="pxv:FXF36_10525"/>
<accession>A0A5P6VRE5</accession>
<dbReference type="EMBL" id="CP043028">
    <property type="protein sequence ID" value="QFJ55265.1"/>
    <property type="molecule type" value="Genomic_DNA"/>
</dbReference>
<gene>
    <name evidence="2" type="ORF">FXF36_10525</name>
</gene>
<dbReference type="Proteomes" id="UP000327030">
    <property type="component" value="Chromosome 1"/>
</dbReference>
<feature type="domain" description="WCX" evidence="1">
    <location>
        <begin position="242"/>
        <end position="324"/>
    </location>
</feature>
<evidence type="ECO:0000313" key="2">
    <source>
        <dbReference type="EMBL" id="QFJ55265.1"/>
    </source>
</evidence>
<dbReference type="InterPro" id="IPR057727">
    <property type="entry name" value="WCX_dom"/>
</dbReference>
<sequence length="331" mass="38487">MKIDNRLDIIAYMFSLIISEKYDATINSLSDSCNLPIQQTRKCISALFQNPILLSHLSSTLEISDEDDDPLESARFFLDKLVNGECDDAVIYLTDMDSFTEEYLLLPVNPIEISTLRTAYPNLLKNHMTSLFETKDSIDAIPPQILERQDTIQDAIMRNKQIEFMYKTLRDGTFKIKCSPVEVIQNITSHTLYIKDTQNNYYRLDRVKDSIKILKDSSDINTYVADKYHKYFWGTEYKDHGEPVHVKIRISNETSNILEKIKRDTALRSQTSALYQEGKYYFYEDDILGIQDFRRWLRSYGSSITVIEPHELIQDIVGSAQKALSYYKILN</sequence>
<reference evidence="3" key="1">
    <citation type="submission" date="2019-08" db="EMBL/GenBank/DDBJ databases">
        <title>Complete Genome Sequence of the Polysaccharide-Degrading Rumen Bacterium Pseudobutyrivibrio xylanivorans MA3014.</title>
        <authorList>
            <person name="Palevich N."/>
            <person name="Maclean P.H."/>
            <person name="Kelly W.J."/>
            <person name="Leahy S.C."/>
            <person name="Rakonjac J."/>
            <person name="Attwood G.T."/>
        </authorList>
    </citation>
    <scope>NUCLEOTIDE SEQUENCE [LARGE SCALE GENOMIC DNA]</scope>
    <source>
        <strain evidence="3">MA3014</strain>
    </source>
</reference>
<evidence type="ECO:0000259" key="1">
    <source>
        <dbReference type="Pfam" id="PF25583"/>
    </source>
</evidence>
<dbReference type="OrthoDB" id="2036440at2"/>